<keyword evidence="5" id="KW-1185">Reference proteome</keyword>
<gene>
    <name evidence="2" type="ORF">HXM94_06955</name>
    <name evidence="4" type="ORF">NM222_07855</name>
    <name evidence="3" type="ORF">NND69_08010</name>
    <name evidence="1" type="ORF">NW74_00360</name>
</gene>
<dbReference type="EMBL" id="CP009761">
    <property type="protein sequence ID" value="AIZ35934.1"/>
    <property type="molecule type" value="Genomic_DNA"/>
</dbReference>
<dbReference type="AlphaFoldDB" id="A0A0B4S053"/>
<dbReference type="Proteomes" id="UP001141458">
    <property type="component" value="Unassembled WGS sequence"/>
</dbReference>
<dbReference type="RefSeq" id="WP_004832414.1">
    <property type="nucleotide sequence ID" value="NZ_BHYQ01000006.1"/>
</dbReference>
<dbReference type="EMBL" id="JABZRE010000032">
    <property type="protein sequence ID" value="MBF1307496.1"/>
    <property type="molecule type" value="Genomic_DNA"/>
</dbReference>
<dbReference type="KEGG" id="pmic:NW74_00360"/>
<evidence type="ECO:0000313" key="5">
    <source>
        <dbReference type="Proteomes" id="UP000031386"/>
    </source>
</evidence>
<reference evidence="2" key="2">
    <citation type="submission" date="2020-04" db="EMBL/GenBank/DDBJ databases">
        <title>Deep metagenomics examines the oral microbiome during advanced dental caries in children, revealing novel taxa and co-occurrences with host molecules.</title>
        <authorList>
            <person name="Baker J.L."/>
            <person name="Morton J.T."/>
            <person name="Dinis M."/>
            <person name="Alvarez R."/>
            <person name="Tran N.C."/>
            <person name="Knight R."/>
            <person name="Edlund A."/>
        </authorList>
    </citation>
    <scope>NUCLEOTIDE SEQUENCE</scope>
    <source>
        <strain evidence="2">JCVI_23_bin.11</strain>
    </source>
</reference>
<dbReference type="OrthoDB" id="1701589at2"/>
<evidence type="ECO:0000313" key="1">
    <source>
        <dbReference type="EMBL" id="AIZ35934.1"/>
    </source>
</evidence>
<dbReference type="EMBL" id="JANDZV010000011">
    <property type="protein sequence ID" value="MCZ7408291.1"/>
    <property type="molecule type" value="Genomic_DNA"/>
</dbReference>
<sequence>MAKKYLKVSFNLANSKKRSVTVKNVQSETSDENLKKLGEFVEKFIDGTKKETIKVVETTLE</sequence>
<evidence type="ECO:0008006" key="6">
    <source>
        <dbReference type="Google" id="ProtNLM"/>
    </source>
</evidence>
<dbReference type="Proteomes" id="UP000758611">
    <property type="component" value="Unassembled WGS sequence"/>
</dbReference>
<protein>
    <recommendedName>
        <fullName evidence="6">DUF1659 domain-containing protein</fullName>
    </recommendedName>
</protein>
<dbReference type="Proteomes" id="UP000031386">
    <property type="component" value="Chromosome"/>
</dbReference>
<dbReference type="Proteomes" id="UP001210690">
    <property type="component" value="Chromosome"/>
</dbReference>
<organism evidence="1 5">
    <name type="scientific">Parvimonas micra</name>
    <dbReference type="NCBI Taxonomy" id="33033"/>
    <lineage>
        <taxon>Bacteria</taxon>
        <taxon>Bacillati</taxon>
        <taxon>Bacillota</taxon>
        <taxon>Tissierellia</taxon>
        <taxon>Tissierellales</taxon>
        <taxon>Peptoniphilaceae</taxon>
        <taxon>Parvimonas</taxon>
    </lineage>
</organism>
<evidence type="ECO:0000313" key="2">
    <source>
        <dbReference type="EMBL" id="MBF1307496.1"/>
    </source>
</evidence>
<dbReference type="STRING" id="33033.NW74_00360"/>
<reference evidence="3" key="3">
    <citation type="submission" date="2022-07" db="EMBL/GenBank/DDBJ databases">
        <title>Parvimonas micra travels from the subgingival sulcus of the human oral cavity to the colorectal adenocarcinoma.</title>
        <authorList>
            <person name="Conde-Perez K."/>
            <person name="Buetas E."/>
            <person name="Aja-Macaya P."/>
            <person name="Martin-De Arribas E."/>
            <person name="Iglesias-Corras I."/>
            <person name="Trigo-Tasende N."/>
            <person name="Nasser-Ali M."/>
            <person name="Estevez L.S."/>
            <person name="Rumbo-Feal S."/>
            <person name="Otero-Alen B."/>
            <person name="Noguera J.F."/>
            <person name="Concha A."/>
            <person name="Pardinas-Lopez S."/>
            <person name="Carda-Dieguez M."/>
            <person name="Gomez-Randulfe I."/>
            <person name="Martinez-Lago N."/>
            <person name="Ladra S."/>
            <person name="Aparicio L.A."/>
            <person name="Bou G."/>
            <person name="Mira A."/>
            <person name="Vallejo J.A."/>
            <person name="Poza M."/>
        </authorList>
    </citation>
    <scope>NUCLEOTIDE SEQUENCE</scope>
    <source>
        <strain evidence="4">PM102KC-G-1</strain>
        <strain evidence="3">PM79KC-AC-4</strain>
    </source>
</reference>
<dbReference type="EMBL" id="CP101412">
    <property type="protein sequence ID" value="WBB30853.1"/>
    <property type="molecule type" value="Genomic_DNA"/>
</dbReference>
<dbReference type="GeneID" id="93384790"/>
<reference evidence="1 5" key="1">
    <citation type="submission" date="2014-10" db="EMBL/GenBank/DDBJ databases">
        <title>Complete genome sequence of Parvimonas micra KCOM 1535 (= ChDC B708).</title>
        <authorList>
            <person name="Kook J.-K."/>
            <person name="Park S.-N."/>
            <person name="Lim Y.K."/>
            <person name="Roh H."/>
        </authorList>
    </citation>
    <scope>NUCLEOTIDE SEQUENCE [LARGE SCALE GENOMIC DNA]</scope>
    <source>
        <strain evidence="1">KCOM 1535</strain>
        <strain evidence="5">KCOM 1535 / ChDC B708</strain>
    </source>
</reference>
<accession>A0A0B4S053</accession>
<evidence type="ECO:0000313" key="4">
    <source>
        <dbReference type="EMBL" id="WBB30853.1"/>
    </source>
</evidence>
<proteinExistence type="predicted"/>
<name>A0A0B4S053_9FIRM</name>
<evidence type="ECO:0000313" key="3">
    <source>
        <dbReference type="EMBL" id="MCZ7408291.1"/>
    </source>
</evidence>